<evidence type="ECO:0000259" key="16">
    <source>
        <dbReference type="Pfam" id="PF08345"/>
    </source>
</evidence>
<evidence type="ECO:0000259" key="15">
    <source>
        <dbReference type="Pfam" id="PF01514"/>
    </source>
</evidence>
<evidence type="ECO:0000256" key="2">
    <source>
        <dbReference type="ARBA" id="ARBA00004117"/>
    </source>
</evidence>
<feature type="domain" description="Flagellar M-ring C-terminal" evidence="16">
    <location>
        <begin position="254"/>
        <end position="420"/>
    </location>
</feature>
<dbReference type="HOGENOM" id="CLU_028108_1_1_6"/>
<dbReference type="Pfam" id="PF01514">
    <property type="entry name" value="YscJ_FliF"/>
    <property type="match status" value="1"/>
</dbReference>
<dbReference type="NCBIfam" id="TIGR00206">
    <property type="entry name" value="fliF"/>
    <property type="match status" value="1"/>
</dbReference>
<comment type="function">
    <text evidence="1 12">The M ring may be actively involved in energy transduction.</text>
</comment>
<gene>
    <name evidence="17" type="ORF">Thimo_0270</name>
</gene>
<keyword evidence="18" id="KW-1185">Reference proteome</keyword>
<evidence type="ECO:0000256" key="14">
    <source>
        <dbReference type="SAM" id="Phobius"/>
    </source>
</evidence>
<evidence type="ECO:0000256" key="5">
    <source>
        <dbReference type="ARBA" id="ARBA00017949"/>
    </source>
</evidence>
<feature type="region of interest" description="Disordered" evidence="13">
    <location>
        <begin position="282"/>
        <end position="346"/>
    </location>
</feature>
<dbReference type="GO" id="GO:0009431">
    <property type="term" value="C:bacterial-type flagellum basal body, MS ring"/>
    <property type="evidence" value="ECO:0007669"/>
    <property type="project" value="InterPro"/>
</dbReference>
<evidence type="ECO:0000313" key="17">
    <source>
        <dbReference type="EMBL" id="AGA89140.1"/>
    </source>
</evidence>
<dbReference type="KEGG" id="tmb:Thimo_0270"/>
<feature type="compositionally biased region" description="Polar residues" evidence="13">
    <location>
        <begin position="286"/>
        <end position="306"/>
    </location>
</feature>
<dbReference type="GO" id="GO:0005886">
    <property type="term" value="C:plasma membrane"/>
    <property type="evidence" value="ECO:0007669"/>
    <property type="project" value="UniProtKB-SubCell"/>
</dbReference>
<evidence type="ECO:0000256" key="9">
    <source>
        <dbReference type="ARBA" id="ARBA00023136"/>
    </source>
</evidence>
<keyword evidence="9 14" id="KW-0472">Membrane</keyword>
<evidence type="ECO:0000256" key="10">
    <source>
        <dbReference type="ARBA" id="ARBA00023143"/>
    </source>
</evidence>
<evidence type="ECO:0000256" key="8">
    <source>
        <dbReference type="ARBA" id="ARBA00022989"/>
    </source>
</evidence>
<keyword evidence="10 12" id="KW-0975">Bacterial flagellum</keyword>
<keyword evidence="17" id="KW-0969">Cilium</keyword>
<evidence type="ECO:0000256" key="13">
    <source>
        <dbReference type="SAM" id="MobiDB-lite"/>
    </source>
</evidence>
<dbReference type="InterPro" id="IPR006182">
    <property type="entry name" value="FliF_N_dom"/>
</dbReference>
<feature type="region of interest" description="Disordered" evidence="13">
    <location>
        <begin position="475"/>
        <end position="501"/>
    </location>
</feature>
<dbReference type="GO" id="GO:0003774">
    <property type="term" value="F:cytoskeletal motor activity"/>
    <property type="evidence" value="ECO:0007669"/>
    <property type="project" value="InterPro"/>
</dbReference>
<name>L0GUU3_9GAMM</name>
<dbReference type="PRINTS" id="PR01009">
    <property type="entry name" value="FLGMRINGFLIF"/>
</dbReference>
<comment type="similarity">
    <text evidence="4 12">Belongs to the FliF family.</text>
</comment>
<dbReference type="InterPro" id="IPR045851">
    <property type="entry name" value="AMP-bd_C_sf"/>
</dbReference>
<dbReference type="GO" id="GO:0071973">
    <property type="term" value="P:bacterial-type flagellum-dependent cell motility"/>
    <property type="evidence" value="ECO:0007669"/>
    <property type="project" value="InterPro"/>
</dbReference>
<evidence type="ECO:0000256" key="11">
    <source>
        <dbReference type="ARBA" id="ARBA00025936"/>
    </source>
</evidence>
<dbReference type="OrthoDB" id="8554211at2"/>
<proteinExistence type="inferred from homology"/>
<keyword evidence="6" id="KW-1003">Cell membrane</keyword>
<dbReference type="Proteomes" id="UP000010816">
    <property type="component" value="Chromosome"/>
</dbReference>
<dbReference type="Pfam" id="PF08345">
    <property type="entry name" value="YscJ_FliF_C"/>
    <property type="match status" value="1"/>
</dbReference>
<dbReference type="RefSeq" id="WP_015279290.1">
    <property type="nucleotide sequence ID" value="NC_019940.1"/>
</dbReference>
<evidence type="ECO:0000256" key="1">
    <source>
        <dbReference type="ARBA" id="ARBA00003820"/>
    </source>
</evidence>
<dbReference type="EMBL" id="CP003051">
    <property type="protein sequence ID" value="AGA89140.1"/>
    <property type="molecule type" value="Genomic_DNA"/>
</dbReference>
<keyword evidence="8 14" id="KW-1133">Transmembrane helix</keyword>
<organism evidence="17 18">
    <name type="scientific">Thioflavicoccus mobilis 8321</name>
    <dbReference type="NCBI Taxonomy" id="765912"/>
    <lineage>
        <taxon>Bacteria</taxon>
        <taxon>Pseudomonadati</taxon>
        <taxon>Pseudomonadota</taxon>
        <taxon>Gammaproteobacteria</taxon>
        <taxon>Chromatiales</taxon>
        <taxon>Chromatiaceae</taxon>
        <taxon>Thioflavicoccus</taxon>
    </lineage>
</organism>
<feature type="transmembrane region" description="Helical" evidence="14">
    <location>
        <begin position="25"/>
        <end position="44"/>
    </location>
</feature>
<evidence type="ECO:0000256" key="3">
    <source>
        <dbReference type="ARBA" id="ARBA00004651"/>
    </source>
</evidence>
<reference evidence="17 18" key="1">
    <citation type="submission" date="2011-09" db="EMBL/GenBank/DDBJ databases">
        <title>Complete sequence of chromosome of Thioflavicoccus mobilis 8321.</title>
        <authorList>
            <consortium name="US DOE Joint Genome Institute"/>
            <person name="Lucas S."/>
            <person name="Han J."/>
            <person name="Lapidus A."/>
            <person name="Cheng J.-F."/>
            <person name="Goodwin L."/>
            <person name="Pitluck S."/>
            <person name="Peters L."/>
            <person name="Ovchinnikova G."/>
            <person name="Lu M."/>
            <person name="Detter J.C."/>
            <person name="Han C."/>
            <person name="Tapia R."/>
            <person name="Land M."/>
            <person name="Hauser L."/>
            <person name="Kyrpides N."/>
            <person name="Ivanova N."/>
            <person name="Pagani I."/>
            <person name="Vogl K."/>
            <person name="Liu Z."/>
            <person name="Imhoff J."/>
            <person name="Thiel V."/>
            <person name="Frigaard N.-U."/>
            <person name="Bryant D."/>
            <person name="Woyke T."/>
        </authorList>
    </citation>
    <scope>NUCLEOTIDE SEQUENCE [LARGE SCALE GENOMIC DNA]</scope>
    <source>
        <strain evidence="17 18">8321</strain>
    </source>
</reference>
<feature type="domain" description="Flagellar M-ring N-terminal" evidence="15">
    <location>
        <begin position="46"/>
        <end position="221"/>
    </location>
</feature>
<sequence length="555" mass="59309">MQLITADQIAIRFRTLSKLPLTRQLGLMVGLALSVAIGVSVVLWSREPLYRPLYSNLSPIDASEIVAALQERGVAYRVDELSGTIQVPAQKMHETRLALAAIGLPKGSGVGFELLDRQGTFGESELMESVRYQRALEGELGRTIASLADVQGVRVHLALPKRSLFVRDQVKPSASVLLGLFPGRALGPAQVQAIVHLVSSGIPNLERDRVTVIDQNGRLLSSGGEPSDFEGSMAQLDFARRIESEYARRVETILTPVVGVGRVRAQVTAELDFTVAEATEERFDPASQTLRSEQYSQQESRGTTITGGIPGALSNQPPPGGSLDADGQVGGGGSETSSHNGTRNYEIDRTIRHVRSPSGTLKRLSVAVVIDDSIATDEEGGAVGETLSHEELEDLATLVKQAVGFDEARGDRVHILQASFQTDPEVLAMAEPALWKQPWFQGSLKQGFAVAVLVLLTVLFLRPLMRGLSQSVQAAEEGEDRGGGVTGAHGGDPALAAPDGLRPDQVALSHAAQHRAGGLSSATDDYEGRVARAQAIVGEDPRRAAQLVKEWLASD</sequence>
<dbReference type="Gene3D" id="3.30.300.30">
    <property type="match status" value="1"/>
</dbReference>
<dbReference type="PANTHER" id="PTHR30046:SF0">
    <property type="entry name" value="FLAGELLAR M-RING PROTEIN"/>
    <property type="match status" value="1"/>
</dbReference>
<evidence type="ECO:0000313" key="18">
    <source>
        <dbReference type="Proteomes" id="UP000010816"/>
    </source>
</evidence>
<accession>L0GUU3</accession>
<dbReference type="AlphaFoldDB" id="L0GUU3"/>
<dbReference type="STRING" id="765912.Thimo_0270"/>
<keyword evidence="17" id="KW-0282">Flagellum</keyword>
<dbReference type="PIRSF" id="PIRSF004862">
    <property type="entry name" value="FliF"/>
    <property type="match status" value="1"/>
</dbReference>
<dbReference type="InterPro" id="IPR013556">
    <property type="entry name" value="Flag_M-ring_C"/>
</dbReference>
<evidence type="ECO:0000256" key="4">
    <source>
        <dbReference type="ARBA" id="ARBA00007971"/>
    </source>
</evidence>
<keyword evidence="7 14" id="KW-0812">Transmembrane</keyword>
<dbReference type="InterPro" id="IPR000067">
    <property type="entry name" value="FlgMring_FliF"/>
</dbReference>
<protein>
    <recommendedName>
        <fullName evidence="5 12">Flagellar M-ring protein</fullName>
    </recommendedName>
</protein>
<dbReference type="InterPro" id="IPR043427">
    <property type="entry name" value="YscJ/FliF"/>
</dbReference>
<dbReference type="eggNOG" id="COG1766">
    <property type="taxonomic scope" value="Bacteria"/>
</dbReference>
<evidence type="ECO:0000256" key="12">
    <source>
        <dbReference type="PIRNR" id="PIRNR004862"/>
    </source>
</evidence>
<dbReference type="PANTHER" id="PTHR30046">
    <property type="entry name" value="FLAGELLAR M-RING PROTEIN"/>
    <property type="match status" value="1"/>
</dbReference>
<evidence type="ECO:0000256" key="7">
    <source>
        <dbReference type="ARBA" id="ARBA00022692"/>
    </source>
</evidence>
<comment type="subcellular location">
    <subcellularLocation>
        <location evidence="2 12">Bacterial flagellum basal body</location>
    </subcellularLocation>
    <subcellularLocation>
        <location evidence="3">Cell membrane</location>
        <topology evidence="3">Multi-pass membrane protein</topology>
    </subcellularLocation>
</comment>
<evidence type="ECO:0000256" key="6">
    <source>
        <dbReference type="ARBA" id="ARBA00022475"/>
    </source>
</evidence>
<comment type="subunit">
    <text evidence="11">The basal body constitutes a major portion of the flagellar organelle and consists of four rings (L,P,S, and M) mounted on a central rod. The M ring is integral to the inner membrane of the cell and may be connected to the flagellar rod via the S ring. The S (supramembrane ring) lies just distal to the M ring. The L and P rings lie in the outer membrane and the periplasmic space, respectively.</text>
</comment>
<keyword evidence="17" id="KW-0966">Cell projection</keyword>
<dbReference type="PATRIC" id="fig|765912.4.peg.269"/>